<dbReference type="SFLD" id="SFLDS00003">
    <property type="entry name" value="Haloacid_Dehalogenase"/>
    <property type="match status" value="1"/>
</dbReference>
<evidence type="ECO:0000256" key="2">
    <source>
        <dbReference type="ARBA" id="ARBA00022692"/>
    </source>
</evidence>
<dbReference type="InterPro" id="IPR008250">
    <property type="entry name" value="ATPase_P-typ_transduc_dom_A_sf"/>
</dbReference>
<dbReference type="Gene3D" id="3.40.50.1000">
    <property type="entry name" value="HAD superfamily/HAD-like"/>
    <property type="match status" value="2"/>
</dbReference>
<name>A0A3L9L436_9MICC</name>
<evidence type="ECO:0000313" key="8">
    <source>
        <dbReference type="EMBL" id="RLY91727.1"/>
    </source>
</evidence>
<keyword evidence="9" id="KW-1185">Reference proteome</keyword>
<evidence type="ECO:0000259" key="7">
    <source>
        <dbReference type="Pfam" id="PF00122"/>
    </source>
</evidence>
<comment type="caution">
    <text evidence="8">The sequence shown here is derived from an EMBL/GenBank/DDBJ whole genome shotgun (WGS) entry which is preliminary data.</text>
</comment>
<protein>
    <submittedName>
        <fullName evidence="8">HAD family hydrolase</fullName>
    </submittedName>
</protein>
<feature type="transmembrane region" description="Helical" evidence="6">
    <location>
        <begin position="849"/>
        <end position="868"/>
    </location>
</feature>
<sequence length="899" mass="95280">MPQRTQNTLSRPDTVDDGTLVREGLSSGAVAQRVELGLANDASTATSRSVWAIIRTHVFTLFNLVLGLCAAVVIALGRWLDLLFVLAALSNVTIGIVQEYSAKRQLDRIALLRRDPARVLRDGEVTQIPLEQIVLDDVLLLSRGDQVPADAVVLEADGLDLDESLLTGENDPVVKSPGDKVFSASSVTSGSGRVRVTAVGEKSHASKLATEARQFAPIRSELRASLARVVRWLTIALIPIIAVVLNGQMRAVGGWQQARETGAWEEALVASVSSVASMIPQGLALMTTISFAVAAVKLARDEVLIQEQPAVEVLARVDTVCFDKTGTLTEGGVSFDAARPLVPAAPTALTAPRATGAPESGTGPGGVVRGGVDVRGAAPASPGVSGAAGAQAAGDPVQDVAAGVIDPAPDAAAALAWFGADPHANPTAAALAEGFEHPHPEPPVAVLGFSSANRFSGVEFADSGAWILGAPEVLLGADRHREAREHAQRLAAAGMRTMVLSHAEHLVMEDPRGPRTAPRAAQQLPADQSPQFLITFREQVRSDARETLAYFTEQGVDLKVFSGDNPATVAAAARMAGMDVSHGAVDASELPEDGEVLHRAALEHSVFGRVSPHQKKNMVTGLQRSGRVVAMTGDGINDALALKHADLGIAMGNAAPATKAVSRLVLLDGQFSRLPAVLGEGRKIIANIERVTNLFLTKTGFAVFMGVVLGLLAWTFPFLPRQYSTADALMIGFPSFILTMLPNTRRYVPGYLRRSLHFALPSAAIVTLCVVALNYYERTVDPAASTQAFQTSNFLVLVLVGLWVLCVGARPLNVVRLALVLGMYAGLLLVLVIPISLTYHQFELPHASLLWAGLAIAAVGSLLVEINFRVHTRWLRRSQPEAHAADERARRTEAGARTH</sequence>
<feature type="domain" description="P-type ATPase A" evidence="7">
    <location>
        <begin position="114"/>
        <end position="211"/>
    </location>
</feature>
<organism evidence="8 9">
    <name type="scientific">Kocuria tytonicola</name>
    <dbReference type="NCBI Taxonomy" id="2055946"/>
    <lineage>
        <taxon>Bacteria</taxon>
        <taxon>Bacillati</taxon>
        <taxon>Actinomycetota</taxon>
        <taxon>Actinomycetes</taxon>
        <taxon>Micrococcales</taxon>
        <taxon>Micrococcaceae</taxon>
        <taxon>Kocuria</taxon>
    </lineage>
</organism>
<dbReference type="PANTHER" id="PTHR42861">
    <property type="entry name" value="CALCIUM-TRANSPORTING ATPASE"/>
    <property type="match status" value="1"/>
</dbReference>
<gene>
    <name evidence="8" type="ORF">EAE32_10965</name>
</gene>
<dbReference type="EMBL" id="RDEX01000003">
    <property type="protein sequence ID" value="RLY91727.1"/>
    <property type="molecule type" value="Genomic_DNA"/>
</dbReference>
<dbReference type="PROSITE" id="PS00154">
    <property type="entry name" value="ATPASE_E1_E2"/>
    <property type="match status" value="1"/>
</dbReference>
<evidence type="ECO:0000256" key="1">
    <source>
        <dbReference type="ARBA" id="ARBA00004651"/>
    </source>
</evidence>
<proteinExistence type="predicted"/>
<feature type="transmembrane region" description="Helical" evidence="6">
    <location>
        <begin position="700"/>
        <end position="719"/>
    </location>
</feature>
<keyword evidence="2 6" id="KW-0812">Transmembrane</keyword>
<evidence type="ECO:0000256" key="5">
    <source>
        <dbReference type="ARBA" id="ARBA00023136"/>
    </source>
</evidence>
<dbReference type="AlphaFoldDB" id="A0A3L9L436"/>
<evidence type="ECO:0000256" key="3">
    <source>
        <dbReference type="ARBA" id="ARBA00022967"/>
    </source>
</evidence>
<dbReference type="Gene3D" id="3.40.1110.10">
    <property type="entry name" value="Calcium-transporting ATPase, cytoplasmic domain N"/>
    <property type="match status" value="1"/>
</dbReference>
<dbReference type="InterPro" id="IPR023214">
    <property type="entry name" value="HAD_sf"/>
</dbReference>
<feature type="transmembrane region" description="Helical" evidence="6">
    <location>
        <begin position="788"/>
        <end position="807"/>
    </location>
</feature>
<keyword evidence="4 6" id="KW-1133">Transmembrane helix</keyword>
<dbReference type="PRINTS" id="PR00119">
    <property type="entry name" value="CATATPASE"/>
</dbReference>
<dbReference type="SUPFAM" id="SSF81653">
    <property type="entry name" value="Calcium ATPase, transduction domain A"/>
    <property type="match status" value="1"/>
</dbReference>
<dbReference type="NCBIfam" id="TIGR01494">
    <property type="entry name" value="ATPase_P-type"/>
    <property type="match status" value="2"/>
</dbReference>
<dbReference type="PRINTS" id="PR00120">
    <property type="entry name" value="HATPASE"/>
</dbReference>
<dbReference type="Pfam" id="PF00702">
    <property type="entry name" value="Hydrolase"/>
    <property type="match status" value="1"/>
</dbReference>
<keyword evidence="5 6" id="KW-0472">Membrane</keyword>
<dbReference type="InterPro" id="IPR036412">
    <property type="entry name" value="HAD-like_sf"/>
</dbReference>
<feature type="transmembrane region" description="Helical" evidence="6">
    <location>
        <begin position="58"/>
        <end position="76"/>
    </location>
</feature>
<feature type="transmembrane region" description="Helical" evidence="6">
    <location>
        <begin position="814"/>
        <end position="837"/>
    </location>
</feature>
<keyword evidence="8" id="KW-0378">Hydrolase</keyword>
<dbReference type="Pfam" id="PF00122">
    <property type="entry name" value="E1-E2_ATPase"/>
    <property type="match status" value="1"/>
</dbReference>
<evidence type="ECO:0000256" key="6">
    <source>
        <dbReference type="SAM" id="Phobius"/>
    </source>
</evidence>
<dbReference type="GO" id="GO:0005524">
    <property type="term" value="F:ATP binding"/>
    <property type="evidence" value="ECO:0007669"/>
    <property type="project" value="InterPro"/>
</dbReference>
<keyword evidence="3" id="KW-1278">Translocase</keyword>
<dbReference type="SUPFAM" id="SSF81665">
    <property type="entry name" value="Calcium ATPase, transmembrane domain M"/>
    <property type="match status" value="1"/>
</dbReference>
<dbReference type="SFLD" id="SFLDG00002">
    <property type="entry name" value="C1.7:_P-type_atpase_like"/>
    <property type="match status" value="1"/>
</dbReference>
<dbReference type="SUPFAM" id="SSF56784">
    <property type="entry name" value="HAD-like"/>
    <property type="match status" value="1"/>
</dbReference>
<dbReference type="InterPro" id="IPR023299">
    <property type="entry name" value="ATPase_P-typ_cyto_dom_N"/>
</dbReference>
<dbReference type="SFLD" id="SFLDF00027">
    <property type="entry name" value="p-type_atpase"/>
    <property type="match status" value="1"/>
</dbReference>
<dbReference type="InterPro" id="IPR023298">
    <property type="entry name" value="ATPase_P-typ_TM_dom_sf"/>
</dbReference>
<dbReference type="InterPro" id="IPR044492">
    <property type="entry name" value="P_typ_ATPase_HD_dom"/>
</dbReference>
<comment type="subcellular location">
    <subcellularLocation>
        <location evidence="1">Cell membrane</location>
        <topology evidence="1">Multi-pass membrane protein</topology>
    </subcellularLocation>
</comment>
<dbReference type="InterPro" id="IPR001757">
    <property type="entry name" value="P_typ_ATPase"/>
</dbReference>
<accession>A0A3L9L436</accession>
<evidence type="ECO:0000313" key="9">
    <source>
        <dbReference type="Proteomes" id="UP000277871"/>
    </source>
</evidence>
<dbReference type="Gene3D" id="1.20.1110.10">
    <property type="entry name" value="Calcium-transporting ATPase, transmembrane domain"/>
    <property type="match status" value="2"/>
</dbReference>
<dbReference type="GO" id="GO:0005886">
    <property type="term" value="C:plasma membrane"/>
    <property type="evidence" value="ECO:0007669"/>
    <property type="project" value="UniProtKB-SubCell"/>
</dbReference>
<dbReference type="Proteomes" id="UP000277871">
    <property type="component" value="Unassembled WGS sequence"/>
</dbReference>
<dbReference type="InterPro" id="IPR059000">
    <property type="entry name" value="ATPase_P-type_domA"/>
</dbReference>
<dbReference type="GO" id="GO:0016887">
    <property type="term" value="F:ATP hydrolysis activity"/>
    <property type="evidence" value="ECO:0007669"/>
    <property type="project" value="InterPro"/>
</dbReference>
<feature type="transmembrane region" description="Helical" evidence="6">
    <location>
        <begin position="756"/>
        <end position="776"/>
    </location>
</feature>
<dbReference type="InterPro" id="IPR018303">
    <property type="entry name" value="ATPase_P-typ_P_site"/>
</dbReference>
<dbReference type="Gene3D" id="2.70.150.10">
    <property type="entry name" value="Calcium-transporting ATPase, cytoplasmic transduction domain A"/>
    <property type="match status" value="1"/>
</dbReference>
<dbReference type="RefSeq" id="WP_121865181.1">
    <property type="nucleotide sequence ID" value="NZ_RDEX01000003.1"/>
</dbReference>
<reference evidence="8 9" key="1">
    <citation type="submission" date="2018-10" db="EMBL/GenBank/DDBJ databases">
        <title>Kocuria tytonicola, new bacteria from the preen glands of American barn owls (Tyto furcata).</title>
        <authorList>
            <person name="Braun M.S."/>
            <person name="Wang E."/>
            <person name="Zimmermann S."/>
            <person name="Boutin S."/>
            <person name="Wagner H."/>
            <person name="Wink M."/>
        </authorList>
    </citation>
    <scope>NUCLEOTIDE SEQUENCE [LARGE SCALE GENOMIC DNA]</scope>
    <source>
        <strain evidence="8 9">473</strain>
    </source>
</reference>
<evidence type="ECO:0000256" key="4">
    <source>
        <dbReference type="ARBA" id="ARBA00022989"/>
    </source>
</evidence>